<dbReference type="InterPro" id="IPR010131">
    <property type="entry name" value="MdtP/NodT-like"/>
</dbReference>
<protein>
    <recommendedName>
        <fullName evidence="4">Outer membrane efflux protein</fullName>
    </recommendedName>
</protein>
<sequence length="445" mass="50054">MGKIMSSQSIILLRHSLVACICAAAMQYSYAENVTSFESALAKVQSYQTQDKLWQQVQQISELNIQQSRLWQNPSISLEQSGFGSGQEQEFNVGVSQPLDLFGQRKLNRVIANTSNQQIQLQQQLWKAQSQLIVKFAWSQFALAEVEQSAYSVQLKTSKANLDSAQKRYQAGSIALVDFERTQIEALEIQRLYQQAMLNKQAAGRQLSNLWGGETSSHLQLNKTAIPWPEQSLQTVQRYIAEGWLEKFYALNIQQSDHQIENLRIQARPNPTLNVGMKRSKTPNESNDTTLAIGVAIPLNIFNRQQYAIPMVQQQQILLNQQQQRELKQQILDIANSMHQLKGLRSQFDATTAQVTLATKVQSRTLLGFQAGKLSITDVQQATTQLQNLRLGQLQTLRQAWQTALAAEALSIGTSYEEISRSDAYTQLNKKAVEASQNLINGGAR</sequence>
<dbReference type="eggNOG" id="COG1538">
    <property type="taxonomic scope" value="Bacteria"/>
</dbReference>
<proteinExistence type="predicted"/>
<evidence type="ECO:0008006" key="4">
    <source>
        <dbReference type="Google" id="ProtNLM"/>
    </source>
</evidence>
<dbReference type="Gene3D" id="1.20.1600.10">
    <property type="entry name" value="Outer membrane efflux proteins (OEP)"/>
    <property type="match status" value="1"/>
</dbReference>
<gene>
    <name evidence="2" type="ORF">HMPREF0016_03030</name>
</gene>
<dbReference type="GO" id="GO:0015562">
    <property type="term" value="F:efflux transmembrane transporter activity"/>
    <property type="evidence" value="ECO:0007669"/>
    <property type="project" value="InterPro"/>
</dbReference>
<keyword evidence="1" id="KW-0732">Signal</keyword>
<dbReference type="HOGENOM" id="CLU_602215_0_0_6"/>
<evidence type="ECO:0000313" key="2">
    <source>
        <dbReference type="EMBL" id="EEY94894.1"/>
    </source>
</evidence>
<dbReference type="PANTHER" id="PTHR30203:SF24">
    <property type="entry name" value="BLR4935 PROTEIN"/>
    <property type="match status" value="1"/>
</dbReference>
<evidence type="ECO:0000256" key="1">
    <source>
        <dbReference type="SAM" id="SignalP"/>
    </source>
</evidence>
<dbReference type="Proteomes" id="UP000012047">
    <property type="component" value="Unassembled WGS sequence"/>
</dbReference>
<dbReference type="SUPFAM" id="SSF56954">
    <property type="entry name" value="Outer membrane efflux proteins (OEP)"/>
    <property type="match status" value="1"/>
</dbReference>
<dbReference type="PANTHER" id="PTHR30203">
    <property type="entry name" value="OUTER MEMBRANE CATION EFFLUX PROTEIN"/>
    <property type="match status" value="1"/>
</dbReference>
<feature type="chain" id="PRO_5003014851" description="Outer membrane efflux protein" evidence="1">
    <location>
        <begin position="32"/>
        <end position="445"/>
    </location>
</feature>
<reference evidence="3" key="1">
    <citation type="journal article" date="2012" name="PLoS ONE">
        <title>The success of Acinetobacter species; genetic, metabolic and virulence attributes.</title>
        <authorList>
            <person name="Peleg A.Y."/>
            <person name="de Breij A."/>
            <person name="Adams M.D."/>
            <person name="Cerqueira G.M."/>
            <person name="Mocali S."/>
            <person name="Galardini M."/>
            <person name="Nibbering P.H."/>
            <person name="Earl A.M."/>
            <person name="Ward D.V."/>
            <person name="Paterson D.L."/>
            <person name="Seifert H."/>
            <person name="Dijkshoorn L."/>
        </authorList>
    </citation>
    <scope>NUCLEOTIDE SEQUENCE [LARGE SCALE GENOMIC DNA]</scope>
    <source>
        <strain evidence="3">SH046</strain>
    </source>
</reference>
<dbReference type="EMBL" id="GG704973">
    <property type="protein sequence ID" value="EEY94894.1"/>
    <property type="molecule type" value="Genomic_DNA"/>
</dbReference>
<feature type="signal peptide" evidence="1">
    <location>
        <begin position="1"/>
        <end position="31"/>
    </location>
</feature>
<evidence type="ECO:0000313" key="3">
    <source>
        <dbReference type="Proteomes" id="UP000012047"/>
    </source>
</evidence>
<name>D0SGQ7_ACIJO</name>
<dbReference type="AlphaFoldDB" id="D0SGQ7"/>
<organism evidence="2 3">
    <name type="scientific">Acinetobacter johnsonii SH046</name>
    <dbReference type="NCBI Taxonomy" id="575586"/>
    <lineage>
        <taxon>Bacteria</taxon>
        <taxon>Pseudomonadati</taxon>
        <taxon>Pseudomonadota</taxon>
        <taxon>Gammaproteobacteria</taxon>
        <taxon>Moraxellales</taxon>
        <taxon>Moraxellaceae</taxon>
        <taxon>Acinetobacter</taxon>
    </lineage>
</organism>
<accession>D0SGQ7</accession>